<dbReference type="InterPro" id="IPR007737">
    <property type="entry name" value="Mga_HTH"/>
</dbReference>
<dbReference type="PANTHER" id="PTHR30185:SF18">
    <property type="entry name" value="TRANSCRIPTIONAL REGULATOR MTLR"/>
    <property type="match status" value="1"/>
</dbReference>
<dbReference type="Proteomes" id="UP001595969">
    <property type="component" value="Unassembled WGS sequence"/>
</dbReference>
<evidence type="ECO:0000313" key="4">
    <source>
        <dbReference type="EMBL" id="MFC4718684.1"/>
    </source>
</evidence>
<keyword evidence="2" id="KW-0804">Transcription</keyword>
<comment type="caution">
    <text evidence="4">The sequence shown here is derived from an EMBL/GenBank/DDBJ whole genome shotgun (WGS) entry which is preliminary data.</text>
</comment>
<dbReference type="PANTHER" id="PTHR30185">
    <property type="entry name" value="CRYPTIC BETA-GLUCOSIDE BGL OPERON ANTITERMINATOR"/>
    <property type="match status" value="1"/>
</dbReference>
<keyword evidence="1" id="KW-0805">Transcription regulation</keyword>
<proteinExistence type="predicted"/>
<accession>A0ABV9MUF5</accession>
<evidence type="ECO:0000313" key="5">
    <source>
        <dbReference type="Proteomes" id="UP001595969"/>
    </source>
</evidence>
<keyword evidence="5" id="KW-1185">Reference proteome</keyword>
<name>A0ABV9MUF5_9ENTE</name>
<organism evidence="4 5">
    <name type="scientific">Enterococcus lemanii</name>
    <dbReference type="NCBI Taxonomy" id="1159752"/>
    <lineage>
        <taxon>Bacteria</taxon>
        <taxon>Bacillati</taxon>
        <taxon>Bacillota</taxon>
        <taxon>Bacilli</taxon>
        <taxon>Lactobacillales</taxon>
        <taxon>Enterococcaceae</taxon>
        <taxon>Enterococcus</taxon>
    </lineage>
</organism>
<gene>
    <name evidence="4" type="ORF">ACFO5I_02860</name>
</gene>
<feature type="domain" description="Mga helix-turn-helix" evidence="3">
    <location>
        <begin position="80"/>
        <end position="154"/>
    </location>
</feature>
<evidence type="ECO:0000256" key="2">
    <source>
        <dbReference type="ARBA" id="ARBA00023163"/>
    </source>
</evidence>
<protein>
    <submittedName>
        <fullName evidence="4">Helix-turn-helix domain-containing protein</fullName>
    </submittedName>
</protein>
<dbReference type="InterPro" id="IPR050661">
    <property type="entry name" value="BglG_antiterminators"/>
</dbReference>
<dbReference type="RefSeq" id="WP_204654009.1">
    <property type="nucleotide sequence ID" value="NZ_JAFBFD010000017.1"/>
</dbReference>
<dbReference type="EMBL" id="JBHSGS010000015">
    <property type="protein sequence ID" value="MFC4718684.1"/>
    <property type="molecule type" value="Genomic_DNA"/>
</dbReference>
<evidence type="ECO:0000256" key="1">
    <source>
        <dbReference type="ARBA" id="ARBA00023015"/>
    </source>
</evidence>
<sequence>MFAYLLEETEQVIYQLAYLFQKKPTFSFEQIAHELEKNTRSIERHLTLWLTNEQNAGYFPVIIQQKNCFLAEYFSQPISLILFLYQENETFQILTYLLDFPYCSIEELGQAFFCSRSTIKRRINKLKLFLSAFQLNLSFQYKPILSGSEFNLRLLALIVDLINDPPFDFHSKEELIQRIESIQEKRISVGCSFNQLPFAQLFAKEEQTNYQLSERGWLYFWQQLLKKEPIKIIEQLANYLPFFTQEELTTWLQLFMTATPYTSASFFIAETSDG</sequence>
<dbReference type="Pfam" id="PF05043">
    <property type="entry name" value="Mga"/>
    <property type="match status" value="1"/>
</dbReference>
<evidence type="ECO:0000259" key="3">
    <source>
        <dbReference type="Pfam" id="PF05043"/>
    </source>
</evidence>
<reference evidence="5" key="1">
    <citation type="journal article" date="2019" name="Int. J. Syst. Evol. Microbiol.">
        <title>The Global Catalogue of Microorganisms (GCM) 10K type strain sequencing project: providing services to taxonomists for standard genome sequencing and annotation.</title>
        <authorList>
            <consortium name="The Broad Institute Genomics Platform"/>
            <consortium name="The Broad Institute Genome Sequencing Center for Infectious Disease"/>
            <person name="Wu L."/>
            <person name="Ma J."/>
        </authorList>
    </citation>
    <scope>NUCLEOTIDE SEQUENCE [LARGE SCALE GENOMIC DNA]</scope>
    <source>
        <strain evidence="5">CGMCC 1.19032</strain>
    </source>
</reference>